<dbReference type="EMBL" id="JAVXUO010002326">
    <property type="protein sequence ID" value="KAK2974260.1"/>
    <property type="molecule type" value="Genomic_DNA"/>
</dbReference>
<keyword evidence="5" id="KW-1185">Reference proteome</keyword>
<protein>
    <submittedName>
        <fullName evidence="4">Uncharacterized protein</fullName>
    </submittedName>
</protein>
<evidence type="ECO:0000313" key="4">
    <source>
        <dbReference type="EMBL" id="KAK2974260.1"/>
    </source>
</evidence>
<dbReference type="Pfam" id="PF05266">
    <property type="entry name" value="DUF724"/>
    <property type="match status" value="1"/>
</dbReference>
<feature type="coiled-coil region" evidence="3">
    <location>
        <begin position="338"/>
        <end position="372"/>
    </location>
</feature>
<sequence length="445" mass="49998">MTILPVGRHHGAGSAPDQMVVVDCETNDAVPQTSVVKFSRKEGSPNKYHFQLSREYLKLPSDDDKLLSCLHRHKDSILKMSLGKKDKQPNQGEERGRFRRINENLSKRQGRKSTILEIVPLIQGRKSILDNSQDAIREEAYEVVEAVEKENSKKVNDEMPSDIFDDQPLLTWLEGMQGHTNIDDSRVLSVRNVDQSDRGDDDVVSSPLIASSDDGLNKNQSLPFLKCSPLWKAIESMEVYKKMPQTPHFSPLRECKDESREGLAISGMVTFATVVEKASNLQFSSPRTIIDSYLETLGQLEVHGFNVEAVQARLNEMLSNKDVGGQLQTESKEVETHIMAHNVEKTELEKQINEINAKMRQLKEKLVLATTSKEIKDAEIATLESKRAFLREARLLADANMQKLAINFYSQYGCCGVIKTSNLVPQTLTSNGRALNPQISRYLGS</sequence>
<comment type="caution">
    <text evidence="4">The sequence shown here is derived from an EMBL/GenBank/DDBJ whole genome shotgun (WGS) entry which is preliminary data.</text>
</comment>
<evidence type="ECO:0000256" key="2">
    <source>
        <dbReference type="ARBA" id="ARBA00022604"/>
    </source>
</evidence>
<gene>
    <name evidence="4" type="ORF">RJ640_016746</name>
</gene>
<reference evidence="4" key="1">
    <citation type="submission" date="2022-12" db="EMBL/GenBank/DDBJ databases">
        <title>Draft genome assemblies for two species of Escallonia (Escalloniales).</title>
        <authorList>
            <person name="Chanderbali A."/>
            <person name="Dervinis C."/>
            <person name="Anghel I."/>
            <person name="Soltis D."/>
            <person name="Soltis P."/>
            <person name="Zapata F."/>
        </authorList>
    </citation>
    <scope>NUCLEOTIDE SEQUENCE</scope>
    <source>
        <strain evidence="4">UCBG92.1500</strain>
        <tissue evidence="4">Leaf</tissue>
    </source>
</reference>
<evidence type="ECO:0000256" key="3">
    <source>
        <dbReference type="SAM" id="Coils"/>
    </source>
</evidence>
<keyword evidence="1" id="KW-0813">Transport</keyword>
<dbReference type="AlphaFoldDB" id="A0AA88RF54"/>
<dbReference type="Proteomes" id="UP001187471">
    <property type="component" value="Unassembled WGS sequence"/>
</dbReference>
<name>A0AA88RF54_9ASTE</name>
<dbReference type="InterPro" id="IPR007930">
    <property type="entry name" value="DUF724"/>
</dbReference>
<proteinExistence type="predicted"/>
<keyword evidence="2" id="KW-0341">Growth regulation</keyword>
<keyword evidence="3" id="KW-0175">Coiled coil</keyword>
<evidence type="ECO:0000256" key="1">
    <source>
        <dbReference type="ARBA" id="ARBA00022448"/>
    </source>
</evidence>
<accession>A0AA88RF54</accession>
<evidence type="ECO:0000313" key="5">
    <source>
        <dbReference type="Proteomes" id="UP001187471"/>
    </source>
</evidence>
<organism evidence="4 5">
    <name type="scientific">Escallonia rubra</name>
    <dbReference type="NCBI Taxonomy" id="112253"/>
    <lineage>
        <taxon>Eukaryota</taxon>
        <taxon>Viridiplantae</taxon>
        <taxon>Streptophyta</taxon>
        <taxon>Embryophyta</taxon>
        <taxon>Tracheophyta</taxon>
        <taxon>Spermatophyta</taxon>
        <taxon>Magnoliopsida</taxon>
        <taxon>eudicotyledons</taxon>
        <taxon>Gunneridae</taxon>
        <taxon>Pentapetalae</taxon>
        <taxon>asterids</taxon>
        <taxon>campanulids</taxon>
        <taxon>Escalloniales</taxon>
        <taxon>Escalloniaceae</taxon>
        <taxon>Escallonia</taxon>
    </lineage>
</organism>